<dbReference type="Proteomes" id="UP001231362">
    <property type="component" value="Unassembled WGS sequence"/>
</dbReference>
<accession>A0ABT9V955</accession>
<feature type="coiled-coil region" evidence="1">
    <location>
        <begin position="5"/>
        <end position="60"/>
    </location>
</feature>
<evidence type="ECO:0000313" key="2">
    <source>
        <dbReference type="EMBL" id="MDQ0157474.1"/>
    </source>
</evidence>
<keyword evidence="3" id="KW-1185">Reference proteome</keyword>
<sequence>MEKVLQLILDKLDSLENSVQQLTQVVAATNVKISETNERLDRLEEKVDTVVEEVKGLRTI</sequence>
<organism evidence="2 3">
    <name type="scientific">Anoxybacillus andreesenii</name>
    <dbReference type="NCBI Taxonomy" id="1325932"/>
    <lineage>
        <taxon>Bacteria</taxon>
        <taxon>Bacillati</taxon>
        <taxon>Bacillota</taxon>
        <taxon>Bacilli</taxon>
        <taxon>Bacillales</taxon>
        <taxon>Anoxybacillaceae</taxon>
        <taxon>Anoxybacillus</taxon>
    </lineage>
</organism>
<evidence type="ECO:0000256" key="1">
    <source>
        <dbReference type="SAM" id="Coils"/>
    </source>
</evidence>
<gene>
    <name evidence="2" type="ORF">J2S07_003809</name>
</gene>
<dbReference type="RefSeq" id="WP_307151936.1">
    <property type="nucleotide sequence ID" value="NZ_JAUSTU010000028.1"/>
</dbReference>
<reference evidence="2 3" key="1">
    <citation type="submission" date="2023-07" db="EMBL/GenBank/DDBJ databases">
        <title>Genomic Encyclopedia of Type Strains, Phase IV (KMG-IV): sequencing the most valuable type-strain genomes for metagenomic binning, comparative biology and taxonomic classification.</title>
        <authorList>
            <person name="Goeker M."/>
        </authorList>
    </citation>
    <scope>NUCLEOTIDE SEQUENCE [LARGE SCALE GENOMIC DNA]</scope>
    <source>
        <strain evidence="2 3">DSM 23948</strain>
    </source>
</reference>
<proteinExistence type="predicted"/>
<dbReference type="EMBL" id="JAUSTU010000028">
    <property type="protein sequence ID" value="MDQ0157474.1"/>
    <property type="molecule type" value="Genomic_DNA"/>
</dbReference>
<evidence type="ECO:0000313" key="3">
    <source>
        <dbReference type="Proteomes" id="UP001231362"/>
    </source>
</evidence>
<dbReference type="Gene3D" id="1.20.5.110">
    <property type="match status" value="1"/>
</dbReference>
<protein>
    <submittedName>
        <fullName evidence="2">Tetrahydromethanopterin S-methyltransferase subunit G</fullName>
    </submittedName>
</protein>
<comment type="caution">
    <text evidence="2">The sequence shown here is derived from an EMBL/GenBank/DDBJ whole genome shotgun (WGS) entry which is preliminary data.</text>
</comment>
<name>A0ABT9V955_9BACL</name>
<keyword evidence="1" id="KW-0175">Coiled coil</keyword>